<comment type="similarity">
    <text evidence="1">Belongs to the PemK/MazF family.</text>
</comment>
<dbReference type="SUPFAM" id="SSF50118">
    <property type="entry name" value="Cell growth inhibitor/plasmid maintenance toxic component"/>
    <property type="match status" value="1"/>
</dbReference>
<keyword evidence="4" id="KW-1185">Reference proteome</keyword>
<evidence type="ECO:0000256" key="1">
    <source>
        <dbReference type="ARBA" id="ARBA00007521"/>
    </source>
</evidence>
<dbReference type="Proteomes" id="UP000601171">
    <property type="component" value="Unassembled WGS sequence"/>
</dbReference>
<proteinExistence type="inferred from homology"/>
<keyword evidence="2" id="KW-1277">Toxin-antitoxin system</keyword>
<protein>
    <submittedName>
        <fullName evidence="3">Type II toxin-antitoxin system PemK/MazF family toxin</fullName>
    </submittedName>
</protein>
<dbReference type="Gene3D" id="2.30.30.110">
    <property type="match status" value="1"/>
</dbReference>
<reference evidence="3" key="1">
    <citation type="submission" date="2020-08" db="EMBL/GenBank/DDBJ databases">
        <title>Genome public.</title>
        <authorList>
            <person name="Liu C."/>
            <person name="Sun Q."/>
        </authorList>
    </citation>
    <scope>NUCLEOTIDE SEQUENCE</scope>
    <source>
        <strain evidence="3">BX21</strain>
    </source>
</reference>
<evidence type="ECO:0000313" key="4">
    <source>
        <dbReference type="Proteomes" id="UP000601171"/>
    </source>
</evidence>
<gene>
    <name evidence="3" type="ORF">H8707_04365</name>
</gene>
<dbReference type="InterPro" id="IPR003477">
    <property type="entry name" value="PemK-like"/>
</dbReference>
<dbReference type="InterPro" id="IPR011067">
    <property type="entry name" value="Plasmid_toxin/cell-grow_inhib"/>
</dbReference>
<evidence type="ECO:0000256" key="2">
    <source>
        <dbReference type="ARBA" id="ARBA00022649"/>
    </source>
</evidence>
<dbReference type="AlphaFoldDB" id="A0A926IK94"/>
<dbReference type="RefSeq" id="WP_262428930.1">
    <property type="nucleotide sequence ID" value="NZ_JACRTG010000012.1"/>
</dbReference>
<dbReference type="GO" id="GO:0003677">
    <property type="term" value="F:DNA binding"/>
    <property type="evidence" value="ECO:0007669"/>
    <property type="project" value="InterPro"/>
</dbReference>
<sequence>MSKQYKDLEALKDDREFAFGKIWKLRDELIRLLPSDRVVNKRNLHPSRTVLVVQNCLENNDEESLLIRVAPITTTIRFLQKFDVLLYPNEGDIKRDDVLRKCMAQIQLTQPILKKDMYEKVGEISNEKKEEVAAIKLELLGINLDDLLQE</sequence>
<accession>A0A926IK94</accession>
<name>A0A926IK94_9FIRM</name>
<dbReference type="Pfam" id="PF02452">
    <property type="entry name" value="PemK_toxin"/>
    <property type="match status" value="1"/>
</dbReference>
<organism evidence="3 4">
    <name type="scientific">Paratissierella segnis</name>
    <dbReference type="NCBI Taxonomy" id="2763679"/>
    <lineage>
        <taxon>Bacteria</taxon>
        <taxon>Bacillati</taxon>
        <taxon>Bacillota</taxon>
        <taxon>Tissierellia</taxon>
        <taxon>Tissierellales</taxon>
        <taxon>Tissierellaceae</taxon>
        <taxon>Paratissierella</taxon>
    </lineage>
</organism>
<dbReference type="EMBL" id="JACRTG010000012">
    <property type="protein sequence ID" value="MBC8587473.1"/>
    <property type="molecule type" value="Genomic_DNA"/>
</dbReference>
<comment type="caution">
    <text evidence="3">The sequence shown here is derived from an EMBL/GenBank/DDBJ whole genome shotgun (WGS) entry which is preliminary data.</text>
</comment>
<evidence type="ECO:0000313" key="3">
    <source>
        <dbReference type="EMBL" id="MBC8587473.1"/>
    </source>
</evidence>